<feature type="transmembrane region" description="Helical" evidence="12">
    <location>
        <begin position="683"/>
        <end position="707"/>
    </location>
</feature>
<sequence>MKCRGKTKRISKNEHSVYPKVSFFGLFRYASKTDICALVVGCICAVAVGAAFPLNIFIFKGVVNEFTGGNVVIAENVYDSVKWFAVLGAAMFLVSFIQDFCMNISASRQINRIRLLYFKSILRQDIPWYDEQSSGSLISKLSQNIELIERGIGTTLGGFIKYISGFIVGIIISFSVGWKLTLVACCMLPVIAAVFGCFGFIMKYFTVKEIAAYARAGSIAGEVLEAVRTVVAFGGEQKELARYSEQLVFAEKVGLKKSTATGGVTGAIGLTIFCSSALIFWYGIKLMIDENYNAGSVILVFINVLLGSIFLGNALPSFQYFMNAQASASEIYGTIERIPQIDKDQHGNLIPNFSGNVEFKNVSFVYPSRPDITILKDFSLMIKSGQTIALVGPSGSGKSTIIHMLQRFYDPVSGEVLIEDENIKNLDLKAYRNQIGCVQQEPILFEGTISDNIRLGKLDATQDEIEEAAKLANAHDFIQQLPDTYDTFVGERGGGMSGGQKQRIAIARALIRKPKLLLLDEATSALDTKSERIVQVALDKASKGRTVVVVAHRLTTVRNADLIIVLDKGVVRESGTHEELVAQNGLYAAMLSNQGISEKSTNEDDELSDEELIGNLDNETQTSKKLDGVWTIGDDQENISESTGTLPRRSMSITAASQITRDQLKKAKNSPTSRVLQLNKPELPLIIIGCFCCLVNGTAQPAFALLYTEVYDIFTLRSNPDLMSSRISLISGMMVLIGVLRFTASLCQGFLFGKSGEKLIKRIRSMVFEAMLRQEIAWFDEPGNQAGALTAKLATDATKMSMISGAQLGFIIEALALIIMSLVIAFIYSWQLTLVVLAFYPIIVIGGYLQMRSMSGKGKNRNDTESMRVAQEAIGSNRTVTTHTLEEYFFKRFKSYASENQKKRTKKILFYSLVYALAEGVPMFSFAAAFALGAYLVSTNVITVVAVFRVFATISMSAQSLGRSATLVMDARESKPAAKSILALLDRQSLIPANVGIVPSESFKGKVSFNQVYFKYSCRSEGRILKNFTHTVVPGQTVALVGPSGCGKSTLLQLVLRFYDPSYHGPDSGVFFDDMNIRNIAPSWVRKQIGLVSQEPTLFDLTIRENIAYGDNSREVTMEEIIEAARAANIHDFITTLPEQYETKVGQRGSKLSGGQKQRIAIARALVRKPVLLVLDEATSALDNESERIVQEALDAAMGSRTSLVVAHRLSTVVNADLVVVLQDGRKIESGPPAALLEMKGAFYALHHVEN</sequence>
<evidence type="ECO:0000256" key="7">
    <source>
        <dbReference type="ARBA" id="ARBA00022840"/>
    </source>
</evidence>
<protein>
    <recommendedName>
        <fullName evidence="17">Bile salt export pump</fullName>
    </recommendedName>
</protein>
<dbReference type="AlphaFoldDB" id="A0AA85A9Q4"/>
<keyword evidence="4 12" id="KW-0812">Transmembrane</keyword>
<keyword evidence="11" id="KW-0325">Glycoprotein</keyword>
<dbReference type="FunFam" id="3.40.50.300:FF:000205">
    <property type="entry name" value="ABC transporter B family member 4"/>
    <property type="match status" value="1"/>
</dbReference>
<evidence type="ECO:0000256" key="1">
    <source>
        <dbReference type="ARBA" id="ARBA00004141"/>
    </source>
</evidence>
<feature type="transmembrane region" description="Helical" evidence="12">
    <location>
        <begin position="262"/>
        <end position="284"/>
    </location>
</feature>
<dbReference type="Pfam" id="PF00005">
    <property type="entry name" value="ABC_tran"/>
    <property type="match status" value="2"/>
</dbReference>
<dbReference type="PANTHER" id="PTHR43394:SF27">
    <property type="entry name" value="ATP-DEPENDENT TRANSLOCASE ABCB1-LIKE"/>
    <property type="match status" value="1"/>
</dbReference>
<dbReference type="CDD" id="cd18578">
    <property type="entry name" value="ABC_6TM_Pgp_ABCB1_D2_like"/>
    <property type="match status" value="1"/>
</dbReference>
<evidence type="ECO:0000256" key="4">
    <source>
        <dbReference type="ARBA" id="ARBA00022692"/>
    </source>
</evidence>
<dbReference type="InterPro" id="IPR003593">
    <property type="entry name" value="AAA+_ATPase"/>
</dbReference>
<feature type="transmembrane region" description="Helical" evidence="12">
    <location>
        <begin position="296"/>
        <end position="315"/>
    </location>
</feature>
<dbReference type="InterPro" id="IPR036640">
    <property type="entry name" value="ABC1_TM_sf"/>
</dbReference>
<dbReference type="Proteomes" id="UP000050790">
    <property type="component" value="Unassembled WGS sequence"/>
</dbReference>
<dbReference type="FunFam" id="3.40.50.300:FF:000479">
    <property type="entry name" value="Multidrug resistance protein 1A"/>
    <property type="match status" value="1"/>
</dbReference>
<organism evidence="15 16">
    <name type="scientific">Schistosoma margrebowiei</name>
    <dbReference type="NCBI Taxonomy" id="48269"/>
    <lineage>
        <taxon>Eukaryota</taxon>
        <taxon>Metazoa</taxon>
        <taxon>Spiralia</taxon>
        <taxon>Lophotrochozoa</taxon>
        <taxon>Platyhelminthes</taxon>
        <taxon>Trematoda</taxon>
        <taxon>Digenea</taxon>
        <taxon>Strigeidida</taxon>
        <taxon>Schistosomatoidea</taxon>
        <taxon>Schistosomatidae</taxon>
        <taxon>Schistosoma</taxon>
    </lineage>
</organism>
<feature type="transmembrane region" description="Helical" evidence="12">
    <location>
        <begin position="35"/>
        <end position="63"/>
    </location>
</feature>
<evidence type="ECO:0000256" key="2">
    <source>
        <dbReference type="ARBA" id="ARBA00007577"/>
    </source>
</evidence>
<keyword evidence="5" id="KW-0677">Repeat</keyword>
<feature type="transmembrane region" description="Helical" evidence="12">
    <location>
        <begin position="180"/>
        <end position="201"/>
    </location>
</feature>
<feature type="transmembrane region" description="Helical" evidence="12">
    <location>
        <begin position="152"/>
        <end position="174"/>
    </location>
</feature>
<dbReference type="GO" id="GO:0016887">
    <property type="term" value="F:ATP hydrolysis activity"/>
    <property type="evidence" value="ECO:0007669"/>
    <property type="project" value="InterPro"/>
</dbReference>
<proteinExistence type="inferred from homology"/>
<dbReference type="PROSITE" id="PS50929">
    <property type="entry name" value="ABC_TM1F"/>
    <property type="match status" value="2"/>
</dbReference>
<feature type="domain" description="ABC transporter" evidence="13">
    <location>
        <begin position="1007"/>
        <end position="1249"/>
    </location>
</feature>
<evidence type="ECO:0000256" key="12">
    <source>
        <dbReference type="SAM" id="Phobius"/>
    </source>
</evidence>
<feature type="transmembrane region" description="Helical" evidence="12">
    <location>
        <begin position="834"/>
        <end position="851"/>
    </location>
</feature>
<evidence type="ECO:0000256" key="6">
    <source>
        <dbReference type="ARBA" id="ARBA00022741"/>
    </source>
</evidence>
<dbReference type="Gene3D" id="1.20.1560.10">
    <property type="entry name" value="ABC transporter type 1, transmembrane domain"/>
    <property type="match status" value="1"/>
</dbReference>
<evidence type="ECO:0000259" key="13">
    <source>
        <dbReference type="PROSITE" id="PS50893"/>
    </source>
</evidence>
<dbReference type="SUPFAM" id="SSF90123">
    <property type="entry name" value="ABC transporter transmembrane region"/>
    <property type="match status" value="2"/>
</dbReference>
<evidence type="ECO:0000256" key="5">
    <source>
        <dbReference type="ARBA" id="ARBA00022737"/>
    </source>
</evidence>
<dbReference type="InterPro" id="IPR017871">
    <property type="entry name" value="ABC_transporter-like_CS"/>
</dbReference>
<name>A0AA85A9Q4_9TREM</name>
<evidence type="ECO:0000313" key="15">
    <source>
        <dbReference type="Proteomes" id="UP000050790"/>
    </source>
</evidence>
<dbReference type="InterPro" id="IPR011527">
    <property type="entry name" value="ABC1_TM_dom"/>
</dbReference>
<feature type="transmembrane region" description="Helical" evidence="12">
    <location>
        <begin position="727"/>
        <end position="752"/>
    </location>
</feature>
<feature type="domain" description="ABC transporter" evidence="13">
    <location>
        <begin position="357"/>
        <end position="593"/>
    </location>
</feature>
<keyword evidence="10 12" id="KW-0472">Membrane</keyword>
<feature type="transmembrane region" description="Helical" evidence="12">
    <location>
        <begin position="83"/>
        <end position="104"/>
    </location>
</feature>
<dbReference type="GO" id="GO:0005743">
    <property type="term" value="C:mitochondrial inner membrane"/>
    <property type="evidence" value="ECO:0007669"/>
    <property type="project" value="TreeGrafter"/>
</dbReference>
<dbReference type="SUPFAM" id="SSF52540">
    <property type="entry name" value="P-loop containing nucleoside triphosphate hydrolases"/>
    <property type="match status" value="2"/>
</dbReference>
<evidence type="ECO:0000256" key="10">
    <source>
        <dbReference type="ARBA" id="ARBA00023136"/>
    </source>
</evidence>
<dbReference type="Pfam" id="PF00664">
    <property type="entry name" value="ABC_membrane"/>
    <property type="match status" value="2"/>
</dbReference>
<dbReference type="CDD" id="cd03249">
    <property type="entry name" value="ABC_MTABC3_MDL1_MDL2"/>
    <property type="match status" value="2"/>
</dbReference>
<dbReference type="PANTHER" id="PTHR43394">
    <property type="entry name" value="ATP-DEPENDENT PERMEASE MDL1, MITOCHONDRIAL"/>
    <property type="match status" value="1"/>
</dbReference>
<dbReference type="GO" id="GO:0005524">
    <property type="term" value="F:ATP binding"/>
    <property type="evidence" value="ECO:0007669"/>
    <property type="project" value="UniProtKB-KW"/>
</dbReference>
<feature type="domain" description="ABC transmembrane type-1" evidence="14">
    <location>
        <begin position="39"/>
        <end position="323"/>
    </location>
</feature>
<evidence type="ECO:0000256" key="8">
    <source>
        <dbReference type="ARBA" id="ARBA00022967"/>
    </source>
</evidence>
<feature type="transmembrane region" description="Helical" evidence="12">
    <location>
        <begin position="808"/>
        <end position="828"/>
    </location>
</feature>
<feature type="domain" description="ABC transmembrane type-1" evidence="14">
    <location>
        <begin position="687"/>
        <end position="973"/>
    </location>
</feature>
<evidence type="ECO:0000256" key="9">
    <source>
        <dbReference type="ARBA" id="ARBA00022989"/>
    </source>
</evidence>
<keyword evidence="8" id="KW-1278">Translocase</keyword>
<dbReference type="Gene3D" id="3.40.50.300">
    <property type="entry name" value="P-loop containing nucleotide triphosphate hydrolases"/>
    <property type="match status" value="2"/>
</dbReference>
<dbReference type="WBParaSite" id="SMRG1_72900.1">
    <property type="protein sequence ID" value="SMRG1_72900.1"/>
    <property type="gene ID" value="SMRG1_72900"/>
</dbReference>
<reference evidence="16" key="1">
    <citation type="submission" date="2023-11" db="UniProtKB">
        <authorList>
            <consortium name="WormBaseParasite"/>
        </authorList>
    </citation>
    <scope>IDENTIFICATION</scope>
</reference>
<feature type="transmembrane region" description="Helical" evidence="12">
    <location>
        <begin position="908"/>
        <end position="935"/>
    </location>
</feature>
<dbReference type="CDD" id="cd18577">
    <property type="entry name" value="ABC_6TM_Pgp_ABCB1_D1_like"/>
    <property type="match status" value="1"/>
</dbReference>
<dbReference type="InterPro" id="IPR003439">
    <property type="entry name" value="ABC_transporter-like_ATP-bd"/>
</dbReference>
<dbReference type="PROSITE" id="PS50893">
    <property type="entry name" value="ABC_TRANSPORTER_2"/>
    <property type="match status" value="2"/>
</dbReference>
<evidence type="ECO:0000256" key="3">
    <source>
        <dbReference type="ARBA" id="ARBA00022448"/>
    </source>
</evidence>
<dbReference type="PROSITE" id="PS00211">
    <property type="entry name" value="ABC_TRANSPORTER_1"/>
    <property type="match status" value="2"/>
</dbReference>
<dbReference type="InterPro" id="IPR027417">
    <property type="entry name" value="P-loop_NTPase"/>
</dbReference>
<keyword evidence="3" id="KW-0813">Transport</keyword>
<keyword evidence="6" id="KW-0547">Nucleotide-binding</keyword>
<dbReference type="GO" id="GO:0090374">
    <property type="term" value="P:oligopeptide export from mitochondrion"/>
    <property type="evidence" value="ECO:0007669"/>
    <property type="project" value="TreeGrafter"/>
</dbReference>
<evidence type="ECO:0000259" key="14">
    <source>
        <dbReference type="PROSITE" id="PS50929"/>
    </source>
</evidence>
<dbReference type="SMART" id="SM00382">
    <property type="entry name" value="AAA"/>
    <property type="match status" value="2"/>
</dbReference>
<evidence type="ECO:0008006" key="17">
    <source>
        <dbReference type="Google" id="ProtNLM"/>
    </source>
</evidence>
<keyword evidence="7" id="KW-0067">ATP-binding</keyword>
<comment type="subcellular location">
    <subcellularLocation>
        <location evidence="1">Membrane</location>
        <topology evidence="1">Multi-pass membrane protein</topology>
    </subcellularLocation>
</comment>
<accession>A0AA85A9Q4</accession>
<dbReference type="InterPro" id="IPR039421">
    <property type="entry name" value="Type_1_exporter"/>
</dbReference>
<comment type="similarity">
    <text evidence="2">Belongs to the ABC transporter superfamily. ABCB family. Multidrug resistance exporter (TC 3.A.1.201) subfamily.</text>
</comment>
<evidence type="ECO:0000313" key="16">
    <source>
        <dbReference type="WBParaSite" id="SMRG1_72900.1"/>
    </source>
</evidence>
<dbReference type="GO" id="GO:0015421">
    <property type="term" value="F:ABC-type oligopeptide transporter activity"/>
    <property type="evidence" value="ECO:0007669"/>
    <property type="project" value="TreeGrafter"/>
</dbReference>
<keyword evidence="9 12" id="KW-1133">Transmembrane helix</keyword>
<evidence type="ECO:0000256" key="11">
    <source>
        <dbReference type="ARBA" id="ARBA00023180"/>
    </source>
</evidence>